<organism evidence="1 2">
    <name type="scientific">Deinococcus cellulosilyticus (strain DSM 18568 / NBRC 106333 / KACC 11606 / 5516J-15)</name>
    <dbReference type="NCBI Taxonomy" id="1223518"/>
    <lineage>
        <taxon>Bacteria</taxon>
        <taxon>Thermotogati</taxon>
        <taxon>Deinococcota</taxon>
        <taxon>Deinococci</taxon>
        <taxon>Deinococcales</taxon>
        <taxon>Deinococcaceae</taxon>
        <taxon>Deinococcus</taxon>
    </lineage>
</organism>
<dbReference type="CDD" id="cd02947">
    <property type="entry name" value="TRX_family"/>
    <property type="match status" value="1"/>
</dbReference>
<dbReference type="InterPro" id="IPR036249">
    <property type="entry name" value="Thioredoxin-like_sf"/>
</dbReference>
<dbReference type="SUPFAM" id="SSF52833">
    <property type="entry name" value="Thioredoxin-like"/>
    <property type="match status" value="1"/>
</dbReference>
<name>A0A511N911_DEIC1</name>
<protein>
    <recommendedName>
        <fullName evidence="3">Thioredoxin</fullName>
    </recommendedName>
</protein>
<evidence type="ECO:0000313" key="1">
    <source>
        <dbReference type="EMBL" id="GEM49324.1"/>
    </source>
</evidence>
<evidence type="ECO:0008006" key="3">
    <source>
        <dbReference type="Google" id="ProtNLM"/>
    </source>
</evidence>
<dbReference type="AlphaFoldDB" id="A0A511N911"/>
<dbReference type="RefSeq" id="WP_146889670.1">
    <property type="nucleotide sequence ID" value="NZ_BJXB01000032.1"/>
</dbReference>
<reference evidence="1 2" key="1">
    <citation type="submission" date="2019-07" db="EMBL/GenBank/DDBJ databases">
        <title>Whole genome shotgun sequence of Deinococcus cellulosilyticus NBRC 106333.</title>
        <authorList>
            <person name="Hosoyama A."/>
            <person name="Uohara A."/>
            <person name="Ohji S."/>
            <person name="Ichikawa N."/>
        </authorList>
    </citation>
    <scope>NUCLEOTIDE SEQUENCE [LARGE SCALE GENOMIC DNA]</scope>
    <source>
        <strain evidence="1 2">NBRC 106333</strain>
    </source>
</reference>
<proteinExistence type="predicted"/>
<dbReference type="Gene3D" id="3.40.30.10">
    <property type="entry name" value="Glutaredoxin"/>
    <property type="match status" value="1"/>
</dbReference>
<keyword evidence="2" id="KW-1185">Reference proteome</keyword>
<accession>A0A511N911</accession>
<sequence length="104" mass="11805">MADLTPETYAAHIQHHTTLVLFHKEWSAESRQMHNLLESLGLSFHVLSVERHLDFCDGLGVYSAPQLFFYHLGELRFRLRGLHPAPLLLQRLEAISSGGLQAES</sequence>
<dbReference type="Proteomes" id="UP000321306">
    <property type="component" value="Unassembled WGS sequence"/>
</dbReference>
<dbReference type="EMBL" id="BJXB01000032">
    <property type="protein sequence ID" value="GEM49324.1"/>
    <property type="molecule type" value="Genomic_DNA"/>
</dbReference>
<evidence type="ECO:0000313" key="2">
    <source>
        <dbReference type="Proteomes" id="UP000321306"/>
    </source>
</evidence>
<comment type="caution">
    <text evidence="1">The sequence shown here is derived from an EMBL/GenBank/DDBJ whole genome shotgun (WGS) entry which is preliminary data.</text>
</comment>
<gene>
    <name evidence="1" type="ORF">DC3_49590</name>
</gene>